<evidence type="ECO:0000259" key="1">
    <source>
        <dbReference type="Pfam" id="PF14393"/>
    </source>
</evidence>
<dbReference type="OMA" id="HYRRFFS"/>
<sequence length="258" mass="30580">MIEKIQILVAAHKDVEMPKDKTIYVPIQVGTALASKKFDGFISDDTGHNISKKNLNFNELTALYWARHNSDADVIGLVHYRRFFSLTKQKSIQSILPEEDLRRLLRYTNVIVPKKRRYWIESSESHYRHAHHGEALDVLREVIATRHSDYLVAYDNNMKKTWAHMFNMLIMRRAEFDAYTDWLFDILFAVEVQLQDEVDNWDTYEKRVYGFLSERLLDVWLTKNHIHYTEVPVIFMEKQNWLLKGGKFLARKIGFGRV</sequence>
<dbReference type="Proteomes" id="UP000321332">
    <property type="component" value="Chromosome"/>
</dbReference>
<accession>A0AAE6M439</accession>
<proteinExistence type="predicted"/>
<dbReference type="InterPro" id="IPR025536">
    <property type="entry name" value="DUF4422"/>
</dbReference>
<feature type="domain" description="DUF4422" evidence="1">
    <location>
        <begin position="6"/>
        <end position="224"/>
    </location>
</feature>
<evidence type="ECO:0000313" key="3">
    <source>
        <dbReference type="Proteomes" id="UP000321332"/>
    </source>
</evidence>
<dbReference type="EMBL" id="CP042374">
    <property type="protein sequence ID" value="QEA32961.1"/>
    <property type="molecule type" value="Genomic_DNA"/>
</dbReference>
<dbReference type="AlphaFoldDB" id="A0AAE6M439"/>
<evidence type="ECO:0000313" key="2">
    <source>
        <dbReference type="EMBL" id="QEA32961.1"/>
    </source>
</evidence>
<name>A0AAE6M439_LEUCA</name>
<dbReference type="GeneID" id="61186457"/>
<gene>
    <name evidence="2" type="ORF">FGL89_01795</name>
</gene>
<dbReference type="Pfam" id="PF14393">
    <property type="entry name" value="DUF4422"/>
    <property type="match status" value="1"/>
</dbReference>
<organism evidence="2 3">
    <name type="scientific">Leuconostoc carnosum</name>
    <dbReference type="NCBI Taxonomy" id="1252"/>
    <lineage>
        <taxon>Bacteria</taxon>
        <taxon>Bacillati</taxon>
        <taxon>Bacillota</taxon>
        <taxon>Bacilli</taxon>
        <taxon>Lactobacillales</taxon>
        <taxon>Lactobacillaceae</taxon>
        <taxon>Leuconostoc</taxon>
    </lineage>
</organism>
<protein>
    <submittedName>
        <fullName evidence="2">DUF4422 domain-containing protein</fullName>
    </submittedName>
</protein>
<reference evidence="2 3" key="1">
    <citation type="submission" date="2019-06" db="EMBL/GenBank/DDBJ databases">
        <title>Genome analyses of bacteria isolated from kimchi.</title>
        <authorList>
            <person name="Lee S."/>
            <person name="Ahn S."/>
            <person name="Roh S."/>
        </authorList>
    </citation>
    <scope>NUCLEOTIDE SEQUENCE [LARGE SCALE GENOMIC DNA]</scope>
    <source>
        <strain evidence="2 3">CBA3620</strain>
    </source>
</reference>
<dbReference type="RefSeq" id="WP_014974117.1">
    <property type="nucleotide sequence ID" value="NZ_BPKR01000003.1"/>
</dbReference>